<feature type="region of interest" description="Disordered" evidence="1">
    <location>
        <begin position="265"/>
        <end position="287"/>
    </location>
</feature>
<dbReference type="EMBL" id="JAUDZG010000002">
    <property type="protein sequence ID" value="KAK3307768.1"/>
    <property type="molecule type" value="Genomic_DNA"/>
</dbReference>
<keyword evidence="3" id="KW-1185">Reference proteome</keyword>
<evidence type="ECO:0000256" key="1">
    <source>
        <dbReference type="SAM" id="MobiDB-lite"/>
    </source>
</evidence>
<evidence type="ECO:0000313" key="3">
    <source>
        <dbReference type="Proteomes" id="UP001273166"/>
    </source>
</evidence>
<reference evidence="2" key="2">
    <citation type="submission" date="2023-06" db="EMBL/GenBank/DDBJ databases">
        <authorList>
            <consortium name="Lawrence Berkeley National Laboratory"/>
            <person name="Mondo S.J."/>
            <person name="Hensen N."/>
            <person name="Bonometti L."/>
            <person name="Westerberg I."/>
            <person name="Brannstrom I.O."/>
            <person name="Guillou S."/>
            <person name="Cros-Aarteil S."/>
            <person name="Calhoun S."/>
            <person name="Haridas S."/>
            <person name="Kuo A."/>
            <person name="Pangilinan J."/>
            <person name="Riley R."/>
            <person name="Labutti K."/>
            <person name="Andreopoulos B."/>
            <person name="Lipzen A."/>
            <person name="Chen C."/>
            <person name="Yanf M."/>
            <person name="Daum C."/>
            <person name="Ng V."/>
            <person name="Clum A."/>
            <person name="Steindorff A."/>
            <person name="Ohm R."/>
            <person name="Martin F."/>
            <person name="Silar P."/>
            <person name="Natvig D."/>
            <person name="Lalanne C."/>
            <person name="Gautier V."/>
            <person name="Ament-Velasquez S.L."/>
            <person name="Kruys A."/>
            <person name="Hutchinson M.I."/>
            <person name="Powell A.J."/>
            <person name="Barry K."/>
            <person name="Miller A.N."/>
            <person name="Grigoriev I.V."/>
            <person name="Debuchy R."/>
            <person name="Gladieux P."/>
            <person name="Thoren M.H."/>
            <person name="Johannesson H."/>
        </authorList>
    </citation>
    <scope>NUCLEOTIDE SEQUENCE</scope>
    <source>
        <strain evidence="2">CBS 333.67</strain>
    </source>
</reference>
<feature type="region of interest" description="Disordered" evidence="1">
    <location>
        <begin position="145"/>
        <end position="166"/>
    </location>
</feature>
<accession>A0AAJ0GX36</accession>
<protein>
    <submittedName>
        <fullName evidence="2">Uncharacterized protein</fullName>
    </submittedName>
</protein>
<sequence>MVRRWDRELRGQARTRREACMAILGHAIADPSKITDMFKDAKHAGWNDPELGPALAAVLGDRCDDWVETISDVIEAIKDLGSVLDTFSALLLPPEQVQHQGQVRKFAHRVKASFKEDDVRKSLKELGKLNRQLGQLQTGLTSSIPAAHHHSQNSAQDVSPSRHGLPQDLCDSIKGNHSRHSLKLFVRATPESIATGDCVTMKLGYAYEPAHCSQELRLLEFQIRSSPSPIIASMPTPVPDSSGLFPGSCPGSASTPFKKRRKVSRWADEEARPAHQAPSTPAIRTENSEEIDLRQSLDLCESMTEPIVKIDGYLQIRDRIQLAQSLVQMVLTLHSTPWLARRWTLRDLSFVRRGDDLVASLESLHIDAPLPLMGQQRAHHKRARSSTADIVMQLTPDSSGCSWAADETPRSRSSRKDSLWSLGLASLQTDCWSNFAWETNCNETDDDDRVMRQYLKSRPGIGVRFREITEQCLGGCFRCGSADLNNPHVESELLDVLSEMDGMISSLQQLDPATQGLMSPGREIADQGANSLMLIGQGASLCRSEKVVMKQGHGSRELHTYMKQRSVIGRYGRIPR</sequence>
<organism evidence="2 3">
    <name type="scientific">Chaetomium strumarium</name>
    <dbReference type="NCBI Taxonomy" id="1170767"/>
    <lineage>
        <taxon>Eukaryota</taxon>
        <taxon>Fungi</taxon>
        <taxon>Dikarya</taxon>
        <taxon>Ascomycota</taxon>
        <taxon>Pezizomycotina</taxon>
        <taxon>Sordariomycetes</taxon>
        <taxon>Sordariomycetidae</taxon>
        <taxon>Sordariales</taxon>
        <taxon>Chaetomiaceae</taxon>
        <taxon>Chaetomium</taxon>
    </lineage>
</organism>
<dbReference type="RefSeq" id="XP_062723548.1">
    <property type="nucleotide sequence ID" value="XM_062870881.1"/>
</dbReference>
<comment type="caution">
    <text evidence="2">The sequence shown here is derived from an EMBL/GenBank/DDBJ whole genome shotgun (WGS) entry which is preliminary data.</text>
</comment>
<evidence type="ECO:0000313" key="2">
    <source>
        <dbReference type="EMBL" id="KAK3307768.1"/>
    </source>
</evidence>
<name>A0AAJ0GX36_9PEZI</name>
<dbReference type="AlphaFoldDB" id="A0AAJ0GX36"/>
<dbReference type="GeneID" id="87889710"/>
<reference evidence="2" key="1">
    <citation type="journal article" date="2023" name="Mol. Phylogenet. Evol.">
        <title>Genome-scale phylogeny and comparative genomics of the fungal order Sordariales.</title>
        <authorList>
            <person name="Hensen N."/>
            <person name="Bonometti L."/>
            <person name="Westerberg I."/>
            <person name="Brannstrom I.O."/>
            <person name="Guillou S."/>
            <person name="Cros-Aarteil S."/>
            <person name="Calhoun S."/>
            <person name="Haridas S."/>
            <person name="Kuo A."/>
            <person name="Mondo S."/>
            <person name="Pangilinan J."/>
            <person name="Riley R."/>
            <person name="LaButti K."/>
            <person name="Andreopoulos B."/>
            <person name="Lipzen A."/>
            <person name="Chen C."/>
            <person name="Yan M."/>
            <person name="Daum C."/>
            <person name="Ng V."/>
            <person name="Clum A."/>
            <person name="Steindorff A."/>
            <person name="Ohm R.A."/>
            <person name="Martin F."/>
            <person name="Silar P."/>
            <person name="Natvig D.O."/>
            <person name="Lalanne C."/>
            <person name="Gautier V."/>
            <person name="Ament-Velasquez S.L."/>
            <person name="Kruys A."/>
            <person name="Hutchinson M.I."/>
            <person name="Powell A.J."/>
            <person name="Barry K."/>
            <person name="Miller A.N."/>
            <person name="Grigoriev I.V."/>
            <person name="Debuchy R."/>
            <person name="Gladieux P."/>
            <person name="Hiltunen Thoren M."/>
            <person name="Johannesson H."/>
        </authorList>
    </citation>
    <scope>NUCLEOTIDE SEQUENCE</scope>
    <source>
        <strain evidence="2">CBS 333.67</strain>
    </source>
</reference>
<proteinExistence type="predicted"/>
<dbReference type="Proteomes" id="UP001273166">
    <property type="component" value="Unassembled WGS sequence"/>
</dbReference>
<dbReference type="PANTHER" id="PTHR35186:SF4">
    <property type="entry name" value="PRION-INHIBITION AND PROPAGATION HELO DOMAIN-CONTAINING PROTEIN"/>
    <property type="match status" value="1"/>
</dbReference>
<gene>
    <name evidence="2" type="ORF">B0T15DRAFT_572074</name>
</gene>
<dbReference type="PANTHER" id="PTHR35186">
    <property type="entry name" value="ANK_REP_REGION DOMAIN-CONTAINING PROTEIN"/>
    <property type="match status" value="1"/>
</dbReference>